<dbReference type="EMBL" id="JBFMKM010000001">
    <property type="protein sequence ID" value="KAL1311867.1"/>
    <property type="molecule type" value="Genomic_DNA"/>
</dbReference>
<evidence type="ECO:0000313" key="2">
    <source>
        <dbReference type="EMBL" id="KAL1311867.1"/>
    </source>
</evidence>
<dbReference type="GeneID" id="95975642"/>
<feature type="transmembrane region" description="Helical" evidence="1">
    <location>
        <begin position="33"/>
        <end position="52"/>
    </location>
</feature>
<proteinExistence type="predicted"/>
<dbReference type="Proteomes" id="UP001562354">
    <property type="component" value="Unassembled WGS sequence"/>
</dbReference>
<dbReference type="InterPro" id="IPR025444">
    <property type="entry name" value="Monooxy_af470"/>
</dbReference>
<keyword evidence="1" id="KW-0812">Transmembrane</keyword>
<accession>A0ABR3PQP7</accession>
<evidence type="ECO:0000256" key="1">
    <source>
        <dbReference type="SAM" id="Phobius"/>
    </source>
</evidence>
<evidence type="ECO:0000313" key="3">
    <source>
        <dbReference type="Proteomes" id="UP001562354"/>
    </source>
</evidence>
<name>A0ABR3PQP7_9PEZI</name>
<evidence type="ECO:0008006" key="4">
    <source>
        <dbReference type="Google" id="ProtNLM"/>
    </source>
</evidence>
<comment type="caution">
    <text evidence="2">The sequence shown here is derived from an EMBL/GenBank/DDBJ whole genome shotgun (WGS) entry which is preliminary data.</text>
</comment>
<keyword evidence="3" id="KW-1185">Reference proteome</keyword>
<keyword evidence="1" id="KW-1133">Transmembrane helix</keyword>
<keyword evidence="1" id="KW-0472">Membrane</keyword>
<reference evidence="2 3" key="1">
    <citation type="submission" date="2024-07" db="EMBL/GenBank/DDBJ databases">
        <title>Draft sequence of the Neodothiora populina.</title>
        <authorList>
            <person name="Drown D.D."/>
            <person name="Schuette U.S."/>
            <person name="Buechlein A.B."/>
            <person name="Rusch D.R."/>
            <person name="Winton L.W."/>
            <person name="Adams G.A."/>
        </authorList>
    </citation>
    <scope>NUCLEOTIDE SEQUENCE [LARGE SCALE GENOMIC DNA]</scope>
    <source>
        <strain evidence="2 3">CPC 39397</strain>
    </source>
</reference>
<organism evidence="2 3">
    <name type="scientific">Neodothiora populina</name>
    <dbReference type="NCBI Taxonomy" id="2781224"/>
    <lineage>
        <taxon>Eukaryota</taxon>
        <taxon>Fungi</taxon>
        <taxon>Dikarya</taxon>
        <taxon>Ascomycota</taxon>
        <taxon>Pezizomycotina</taxon>
        <taxon>Dothideomycetes</taxon>
        <taxon>Dothideomycetidae</taxon>
        <taxon>Dothideales</taxon>
        <taxon>Dothioraceae</taxon>
        <taxon>Neodothiora</taxon>
    </lineage>
</organism>
<gene>
    <name evidence="2" type="ORF">AAFC00_001939</name>
</gene>
<dbReference type="Pfam" id="PF13826">
    <property type="entry name" value="Monooxy_af470-like"/>
    <property type="match status" value="1"/>
</dbReference>
<dbReference type="RefSeq" id="XP_069204716.1">
    <property type="nucleotide sequence ID" value="XM_069341203.1"/>
</dbReference>
<feature type="transmembrane region" description="Helical" evidence="1">
    <location>
        <begin position="58"/>
        <end position="78"/>
    </location>
</feature>
<protein>
    <recommendedName>
        <fullName evidence="4">Monooxygenase</fullName>
    </recommendedName>
</protein>
<sequence length="305" mass="34491">MEFSPVFKPFEKAPCQYLNNDWASLSIVIRDQFYISTWLLIGAVLQGTFMMVLPYRNIALVAPLALILLYRIAVPLAMHFGLIRNTYMDGVLPGRTVPVFADEYGNRDKGREQISDREMCVIMLAARSNHPLGILAPGFKYVGDVFKEMITELNETAEESGFLGANNWMSAADKGTGSETMGLLYFRSLEDMHKFAHGPTHMKVMDWFKNGYEKFGHIGLMHEVYCLPKHGWEAVYNNYHPTGLAATATPMTVKDEAGEKTMWSSPLVWGNGPLRYSKGRLNKQMDDAEVKFVDKYTIDDEMGDN</sequence>